<evidence type="ECO:0000256" key="3">
    <source>
        <dbReference type="ARBA" id="ARBA00022679"/>
    </source>
</evidence>
<dbReference type="GO" id="GO:0004660">
    <property type="term" value="F:protein farnesyltransferase activity"/>
    <property type="evidence" value="ECO:0007669"/>
    <property type="project" value="TreeGrafter"/>
</dbReference>
<dbReference type="KEGG" id="qsa:O6P43_007679"/>
<dbReference type="AlphaFoldDB" id="A0AAD7VJN5"/>
<evidence type="ECO:0000313" key="6">
    <source>
        <dbReference type="Proteomes" id="UP001163823"/>
    </source>
</evidence>
<comment type="similarity">
    <text evidence="1">Belongs to the protein prenyltransferase subunit alpha family.</text>
</comment>
<accession>A0AAD7VJN5</accession>
<keyword evidence="3" id="KW-0808">Transferase</keyword>
<reference evidence="5" key="1">
    <citation type="journal article" date="2023" name="Science">
        <title>Elucidation of the pathway for biosynthesis of saponin adjuvants from the soapbark tree.</title>
        <authorList>
            <person name="Reed J."/>
            <person name="Orme A."/>
            <person name="El-Demerdash A."/>
            <person name="Owen C."/>
            <person name="Martin L.B.B."/>
            <person name="Misra R.C."/>
            <person name="Kikuchi S."/>
            <person name="Rejzek M."/>
            <person name="Martin A.C."/>
            <person name="Harkess A."/>
            <person name="Leebens-Mack J."/>
            <person name="Louveau T."/>
            <person name="Stephenson M.J."/>
            <person name="Osbourn A."/>
        </authorList>
    </citation>
    <scope>NUCLEOTIDE SEQUENCE</scope>
    <source>
        <strain evidence="5">S10</strain>
    </source>
</reference>
<organism evidence="5 6">
    <name type="scientific">Quillaja saponaria</name>
    <name type="common">Soap bark tree</name>
    <dbReference type="NCBI Taxonomy" id="32244"/>
    <lineage>
        <taxon>Eukaryota</taxon>
        <taxon>Viridiplantae</taxon>
        <taxon>Streptophyta</taxon>
        <taxon>Embryophyta</taxon>
        <taxon>Tracheophyta</taxon>
        <taxon>Spermatophyta</taxon>
        <taxon>Magnoliopsida</taxon>
        <taxon>eudicotyledons</taxon>
        <taxon>Gunneridae</taxon>
        <taxon>Pentapetalae</taxon>
        <taxon>rosids</taxon>
        <taxon>fabids</taxon>
        <taxon>Fabales</taxon>
        <taxon>Quillajaceae</taxon>
        <taxon>Quillaja</taxon>
    </lineage>
</organism>
<dbReference type="GO" id="GO:0004662">
    <property type="term" value="F:CAAX-protein geranylgeranyltransferase activity"/>
    <property type="evidence" value="ECO:0007669"/>
    <property type="project" value="TreeGrafter"/>
</dbReference>
<keyword evidence="4" id="KW-0677">Repeat</keyword>
<dbReference type="InterPro" id="IPR002088">
    <property type="entry name" value="Prenyl_trans_a"/>
</dbReference>
<evidence type="ECO:0000256" key="2">
    <source>
        <dbReference type="ARBA" id="ARBA00022602"/>
    </source>
</evidence>
<keyword evidence="6" id="KW-1185">Reference proteome</keyword>
<dbReference type="Proteomes" id="UP001163823">
    <property type="component" value="Chromosome 3"/>
</dbReference>
<dbReference type="GO" id="GO:0005965">
    <property type="term" value="C:protein farnesyltransferase complex"/>
    <property type="evidence" value="ECO:0007669"/>
    <property type="project" value="TreeGrafter"/>
</dbReference>
<dbReference type="FunFam" id="1.25.40.120:FF:000015">
    <property type="entry name" value="Protein prenyltransferase alpha subunit repeat-containing protein 1-B isoform D"/>
    <property type="match status" value="1"/>
</dbReference>
<comment type="caution">
    <text evidence="5">The sequence shown here is derived from an EMBL/GenBank/DDBJ whole genome shotgun (WGS) entry which is preliminary data.</text>
</comment>
<proteinExistence type="inferred from homology"/>
<name>A0AAD7VJN5_QUISA</name>
<evidence type="ECO:0000256" key="1">
    <source>
        <dbReference type="ARBA" id="ARBA00006734"/>
    </source>
</evidence>
<dbReference type="PROSITE" id="PS51147">
    <property type="entry name" value="PFTA"/>
    <property type="match status" value="1"/>
</dbReference>
<gene>
    <name evidence="5" type="ORF">O6P43_007679</name>
</gene>
<protein>
    <submittedName>
        <fullName evidence="5">Protein prenyltransferase alpha subunit repeat-containing protein 1</fullName>
    </submittedName>
</protein>
<evidence type="ECO:0000256" key="4">
    <source>
        <dbReference type="ARBA" id="ARBA00022737"/>
    </source>
</evidence>
<evidence type="ECO:0000313" key="5">
    <source>
        <dbReference type="EMBL" id="KAJ7978173.1"/>
    </source>
</evidence>
<dbReference type="SUPFAM" id="SSF48439">
    <property type="entry name" value="Protein prenylyltransferase"/>
    <property type="match status" value="1"/>
</dbReference>
<dbReference type="Pfam" id="PF01239">
    <property type="entry name" value="PPTA"/>
    <property type="match status" value="2"/>
</dbReference>
<sequence>MEESYSEGRALNLLNQLEEILESDPLIDEVGFIHSSQFSMLDEEAGSSLPSSGNVVLESVDSILSSVGLPIDASKQENLHFWNRDHKLGIATHVLLQLYKAAKHEFITTIRQYKALSNQSAEVGKSRSSFSTPYQNLESTVMRHSRSLLLLSPDFLTAWNSRKLVISKKHQLSIFLDELLLSALVLSYSPKSEQAWNHRRWVIKSISGTCSSLQDIVRKESELVEKIAERTKMNYRAWNHRCWLVSYMTREQVLDELKKSKHWAGLHIADNCCFHYRRRLLLRIFACPSCMTGTASSGYDAETFQVWKDELDWNETLIKQYVGREALWLHRRFLSLCWIKYFLTDFHEASYSKDEISTYSSFATFLNNELGLLKSCSTIVDGVFEDFETQAMYSASYMLWLKMQAPKPLGIQLLEMLRGDDLKNMLNKSCPERSSLWSSLMSETYP</sequence>
<dbReference type="GO" id="GO:0005953">
    <property type="term" value="C:CAAX-protein geranylgeranyltransferase complex"/>
    <property type="evidence" value="ECO:0007669"/>
    <property type="project" value="TreeGrafter"/>
</dbReference>
<dbReference type="EMBL" id="JARAOO010000003">
    <property type="protein sequence ID" value="KAJ7978173.1"/>
    <property type="molecule type" value="Genomic_DNA"/>
</dbReference>
<dbReference type="PANTHER" id="PTHR11129">
    <property type="entry name" value="PROTEIN FARNESYLTRANSFERASE ALPHA SUBUNIT/RAB GERANYLGERANYL TRANSFERASE ALPHA SUBUNIT"/>
    <property type="match status" value="1"/>
</dbReference>
<keyword evidence="2" id="KW-0637">Prenyltransferase</keyword>
<dbReference type="PANTHER" id="PTHR11129:SF10">
    <property type="entry name" value="PROTEIN PRENYLYLTRANSFERASE SUPERFAMILY PROTEIN"/>
    <property type="match status" value="1"/>
</dbReference>
<dbReference type="Gene3D" id="1.25.40.120">
    <property type="entry name" value="Protein prenylyltransferase"/>
    <property type="match status" value="1"/>
</dbReference>